<dbReference type="EMBL" id="QRTC01000030">
    <property type="protein sequence ID" value="RGQ40200.1"/>
    <property type="molecule type" value="Genomic_DNA"/>
</dbReference>
<dbReference type="Proteomes" id="UP000284751">
    <property type="component" value="Unassembled WGS sequence"/>
</dbReference>
<gene>
    <name evidence="2" type="ORF">DWY99_08375</name>
</gene>
<feature type="region of interest" description="Disordered" evidence="1">
    <location>
        <begin position="76"/>
        <end position="102"/>
    </location>
</feature>
<evidence type="ECO:0000313" key="3">
    <source>
        <dbReference type="Proteomes" id="UP000284751"/>
    </source>
</evidence>
<comment type="caution">
    <text evidence="2">The sequence shown here is derived from an EMBL/GenBank/DDBJ whole genome shotgun (WGS) entry which is preliminary data.</text>
</comment>
<dbReference type="AlphaFoldDB" id="A0A412AWX9"/>
<accession>A0A412AWX9</accession>
<reference evidence="2 3" key="1">
    <citation type="submission" date="2018-08" db="EMBL/GenBank/DDBJ databases">
        <title>A genome reference for cultivated species of the human gut microbiota.</title>
        <authorList>
            <person name="Zou Y."/>
            <person name="Xue W."/>
            <person name="Luo G."/>
        </authorList>
    </citation>
    <scope>NUCLEOTIDE SEQUENCE [LARGE SCALE GENOMIC DNA]</scope>
    <source>
        <strain evidence="2 3">AF28-26</strain>
    </source>
</reference>
<protein>
    <submittedName>
        <fullName evidence="2">Uncharacterized protein</fullName>
    </submittedName>
</protein>
<name>A0A412AWX9_9FIRM</name>
<evidence type="ECO:0000313" key="2">
    <source>
        <dbReference type="EMBL" id="RGQ40200.1"/>
    </source>
</evidence>
<feature type="compositionally biased region" description="Basic and acidic residues" evidence="1">
    <location>
        <begin position="76"/>
        <end position="86"/>
    </location>
</feature>
<evidence type="ECO:0000256" key="1">
    <source>
        <dbReference type="SAM" id="MobiDB-lite"/>
    </source>
</evidence>
<sequence>MSYYTTCPKCGASLDPGEKCTCANEKAKEIYEAGGRYYPVDGYITSKAGTMVPLVGIPQMSDRKWQKAAERNAIDNYTREHGKPPESPETALKWQRQKCEKT</sequence>
<proteinExistence type="predicted"/>
<organism evidence="2 3">
    <name type="scientific">[Clostridium] leptum</name>
    <dbReference type="NCBI Taxonomy" id="1535"/>
    <lineage>
        <taxon>Bacteria</taxon>
        <taxon>Bacillati</taxon>
        <taxon>Bacillota</taxon>
        <taxon>Clostridia</taxon>
        <taxon>Eubacteriales</taxon>
        <taxon>Oscillospiraceae</taxon>
        <taxon>Oscillospiraceae incertae sedis</taxon>
    </lineage>
</organism>